<comment type="caution">
    <text evidence="1">The sequence shown here is derived from an EMBL/GenBank/DDBJ whole genome shotgun (WGS) entry which is preliminary data.</text>
</comment>
<dbReference type="RefSeq" id="WP_245857023.1">
    <property type="nucleotide sequence ID" value="NZ_PGFJ01000002.1"/>
</dbReference>
<accession>A0A2H9VLT7</accession>
<protein>
    <submittedName>
        <fullName evidence="1">Uncharacterized protein</fullName>
    </submittedName>
</protein>
<proteinExistence type="predicted"/>
<keyword evidence="2" id="KW-1185">Reference proteome</keyword>
<dbReference type="EMBL" id="PGFJ01000002">
    <property type="protein sequence ID" value="PJJ79272.1"/>
    <property type="molecule type" value="Genomic_DNA"/>
</dbReference>
<evidence type="ECO:0000313" key="1">
    <source>
        <dbReference type="EMBL" id="PJJ79272.1"/>
    </source>
</evidence>
<dbReference type="AlphaFoldDB" id="A0A2H9VLT7"/>
<evidence type="ECO:0000313" key="2">
    <source>
        <dbReference type="Proteomes" id="UP000242687"/>
    </source>
</evidence>
<organism evidence="1 2">
    <name type="scientific">Mucilaginibacter auburnensis</name>
    <dbReference type="NCBI Taxonomy" id="1457233"/>
    <lineage>
        <taxon>Bacteria</taxon>
        <taxon>Pseudomonadati</taxon>
        <taxon>Bacteroidota</taxon>
        <taxon>Sphingobacteriia</taxon>
        <taxon>Sphingobacteriales</taxon>
        <taxon>Sphingobacteriaceae</taxon>
        <taxon>Mucilaginibacter</taxon>
    </lineage>
</organism>
<reference evidence="1 2" key="1">
    <citation type="submission" date="2017-11" db="EMBL/GenBank/DDBJ databases">
        <title>Genomic Encyclopedia of Archaeal and Bacterial Type Strains, Phase II (KMG-II): From Individual Species to Whole Genera.</title>
        <authorList>
            <person name="Goeker M."/>
        </authorList>
    </citation>
    <scope>NUCLEOTIDE SEQUENCE [LARGE SCALE GENOMIC DNA]</scope>
    <source>
        <strain evidence="1 2">DSM 28175</strain>
    </source>
</reference>
<sequence length="51" mass="5639">MTEQLALFGEAGQSRGLPTDFLEYFTGLFSPEEGNDFFKSSSQLHPGSRPN</sequence>
<dbReference type="Proteomes" id="UP000242687">
    <property type="component" value="Unassembled WGS sequence"/>
</dbReference>
<gene>
    <name evidence="1" type="ORF">CLV57_2401</name>
</gene>
<name>A0A2H9VLT7_9SPHI</name>